<dbReference type="PANTHER" id="PTHR28630">
    <property type="match status" value="1"/>
</dbReference>
<organism evidence="1 2">
    <name type="scientific">Desulfobotulus pelophilus</name>
    <dbReference type="NCBI Taxonomy" id="2823377"/>
    <lineage>
        <taxon>Bacteria</taxon>
        <taxon>Pseudomonadati</taxon>
        <taxon>Thermodesulfobacteriota</taxon>
        <taxon>Desulfobacteria</taxon>
        <taxon>Desulfobacterales</taxon>
        <taxon>Desulfobacteraceae</taxon>
        <taxon>Desulfobotulus</taxon>
    </lineage>
</organism>
<evidence type="ECO:0000313" key="1">
    <source>
        <dbReference type="EMBL" id="MCW7754145.1"/>
    </source>
</evidence>
<evidence type="ECO:0000313" key="2">
    <source>
        <dbReference type="Proteomes" id="UP001209681"/>
    </source>
</evidence>
<dbReference type="PANTHER" id="PTHR28630:SF3">
    <property type="entry name" value="PEROXIREDOXIN-LIKE 2C"/>
    <property type="match status" value="1"/>
</dbReference>
<comment type="caution">
    <text evidence="1">The sequence shown here is derived from an EMBL/GenBank/DDBJ whole genome shotgun (WGS) entry which is preliminary data.</text>
</comment>
<dbReference type="Gene3D" id="3.40.30.10">
    <property type="entry name" value="Glutaredoxin"/>
    <property type="match status" value="1"/>
</dbReference>
<dbReference type="Proteomes" id="UP001209681">
    <property type="component" value="Unassembled WGS sequence"/>
</dbReference>
<keyword evidence="2" id="KW-1185">Reference proteome</keyword>
<reference evidence="1 2" key="1">
    <citation type="submission" date="2022-11" db="EMBL/GenBank/DDBJ databases">
        <title>Desulfobotulus tamanensis H1 sp. nov. - anaerobic, alkaliphilic, sulphate reducing bacterium isolated from terrestrial mud volcano.</title>
        <authorList>
            <person name="Frolova A."/>
            <person name="Merkel A.Y."/>
            <person name="Slobodkin A.I."/>
        </authorList>
    </citation>
    <scope>NUCLEOTIDE SEQUENCE [LARGE SCALE GENOMIC DNA]</scope>
    <source>
        <strain evidence="1 2">H1</strain>
    </source>
</reference>
<proteinExistence type="predicted"/>
<protein>
    <submittedName>
        <fullName evidence="1">AhpC/TSA family protein</fullName>
    </submittedName>
</protein>
<accession>A0ABT3N9K7</accession>
<dbReference type="Pfam" id="PF13911">
    <property type="entry name" value="AhpC-TSA_2"/>
    <property type="match status" value="1"/>
</dbReference>
<gene>
    <name evidence="1" type="ORF">OOT00_09105</name>
</gene>
<sequence length="125" mass="13665">MEIKEDLDSTGVALVSIGSGTPEDARHFMETFSYRGEMYLDPALGAYRSFDLKRSFWKTLGPSPLMRGLKAMKEGFRQGRSAGDLWQQGGLFVIGPGNSLLFEHVNGMAGDQADLHAVLRAASQP</sequence>
<dbReference type="EMBL" id="JAPFPW010000009">
    <property type="protein sequence ID" value="MCW7754145.1"/>
    <property type="molecule type" value="Genomic_DNA"/>
</dbReference>
<name>A0ABT3N9K7_9BACT</name>
<dbReference type="InterPro" id="IPR032801">
    <property type="entry name" value="PXL2A/B/C"/>
</dbReference>